<dbReference type="PANTHER" id="PTHR33546:SF1">
    <property type="entry name" value="LARGE, MULTIFUNCTIONAL SECRETED PROTEIN"/>
    <property type="match status" value="1"/>
</dbReference>
<dbReference type="InterPro" id="IPR036909">
    <property type="entry name" value="Cyt_c-like_dom_sf"/>
</dbReference>
<dbReference type="GO" id="GO:0046872">
    <property type="term" value="F:metal ion binding"/>
    <property type="evidence" value="ECO:0007669"/>
    <property type="project" value="UniProtKB-KW"/>
</dbReference>
<dbReference type="Pfam" id="PF23500">
    <property type="entry name" value="DUF7133"/>
    <property type="match status" value="1"/>
</dbReference>
<dbReference type="SUPFAM" id="SSF48371">
    <property type="entry name" value="ARM repeat"/>
    <property type="match status" value="1"/>
</dbReference>
<keyword evidence="3 4" id="KW-0408">Iron</keyword>
<reference evidence="8 9" key="1">
    <citation type="journal article" date="2016" name="Genome Announc.">
        <title>First Complete Genome Sequence of a Subdivision 6 Acidobacterium Strain.</title>
        <authorList>
            <person name="Huang S."/>
            <person name="Vieira S."/>
            <person name="Bunk B."/>
            <person name="Riedel T."/>
            <person name="Sproer C."/>
            <person name="Overmann J."/>
        </authorList>
    </citation>
    <scope>NUCLEOTIDE SEQUENCE [LARGE SCALE GENOMIC DNA]</scope>
    <source>
        <strain evidence="9">DSM 100886 HEG_-6_39</strain>
    </source>
</reference>
<dbReference type="KEGG" id="abac:LuPra_05694"/>
<dbReference type="Gene3D" id="1.10.760.10">
    <property type="entry name" value="Cytochrome c-like domain"/>
    <property type="match status" value="1"/>
</dbReference>
<dbReference type="InterPro" id="IPR009056">
    <property type="entry name" value="Cyt_c-like_dom"/>
</dbReference>
<dbReference type="InterPro" id="IPR011041">
    <property type="entry name" value="Quinoprot_gluc/sorb_DH_b-prop"/>
</dbReference>
<dbReference type="Gene3D" id="2.120.10.30">
    <property type="entry name" value="TolB, C-terminal domain"/>
    <property type="match status" value="1"/>
</dbReference>
<dbReference type="SUPFAM" id="SSF46626">
    <property type="entry name" value="Cytochrome c"/>
    <property type="match status" value="1"/>
</dbReference>
<evidence type="ECO:0000256" key="1">
    <source>
        <dbReference type="ARBA" id="ARBA00022617"/>
    </source>
</evidence>
<dbReference type="InterPro" id="IPR011989">
    <property type="entry name" value="ARM-like"/>
</dbReference>
<dbReference type="GO" id="GO:0020037">
    <property type="term" value="F:heme binding"/>
    <property type="evidence" value="ECO:0007669"/>
    <property type="project" value="InterPro"/>
</dbReference>
<dbReference type="STRING" id="1855912.LuPra_05694"/>
<evidence type="ECO:0000313" key="9">
    <source>
        <dbReference type="Proteomes" id="UP000076079"/>
    </source>
</evidence>
<feature type="compositionally biased region" description="Low complexity" evidence="5">
    <location>
        <begin position="32"/>
        <end position="46"/>
    </location>
</feature>
<keyword evidence="6" id="KW-0732">Signal</keyword>
<protein>
    <submittedName>
        <fullName evidence="8">Putative membrane-bound dehydrogenase domain protein</fullName>
    </submittedName>
</protein>
<dbReference type="InterPro" id="IPR055557">
    <property type="entry name" value="DUF7133"/>
</dbReference>
<dbReference type="GO" id="GO:0009055">
    <property type="term" value="F:electron transfer activity"/>
    <property type="evidence" value="ECO:0007669"/>
    <property type="project" value="InterPro"/>
</dbReference>
<dbReference type="InterPro" id="IPR013428">
    <property type="entry name" value="Membrane-bound_put_N"/>
</dbReference>
<feature type="region of interest" description="Disordered" evidence="5">
    <location>
        <begin position="23"/>
        <end position="46"/>
    </location>
</feature>
<evidence type="ECO:0000256" key="4">
    <source>
        <dbReference type="PROSITE-ProRule" id="PRU00433"/>
    </source>
</evidence>
<feature type="domain" description="Cytochrome c" evidence="7">
    <location>
        <begin position="787"/>
        <end position="918"/>
    </location>
</feature>
<dbReference type="Proteomes" id="UP000076079">
    <property type="component" value="Chromosome"/>
</dbReference>
<dbReference type="Gene3D" id="1.25.10.10">
    <property type="entry name" value="Leucine-rich Repeat Variant"/>
    <property type="match status" value="1"/>
</dbReference>
<dbReference type="InterPro" id="IPR011042">
    <property type="entry name" value="6-blade_b-propeller_TolB-like"/>
</dbReference>
<evidence type="ECO:0000256" key="5">
    <source>
        <dbReference type="SAM" id="MobiDB-lite"/>
    </source>
</evidence>
<name>A0A143PXA0_LUTPR</name>
<keyword evidence="2 4" id="KW-0479">Metal-binding</keyword>
<reference evidence="9" key="2">
    <citation type="submission" date="2016-04" db="EMBL/GenBank/DDBJ databases">
        <title>First Complete Genome Sequence of a Subdivision 6 Acidobacterium.</title>
        <authorList>
            <person name="Huang S."/>
            <person name="Vieira S."/>
            <person name="Bunk B."/>
            <person name="Riedel T."/>
            <person name="Sproeer C."/>
            <person name="Overmann J."/>
        </authorList>
    </citation>
    <scope>NUCLEOTIDE SEQUENCE [LARGE SCALE GENOMIC DNA]</scope>
    <source>
        <strain evidence="9">DSM 100886 HEG_-6_39</strain>
    </source>
</reference>
<evidence type="ECO:0000259" key="7">
    <source>
        <dbReference type="PROSITE" id="PS51007"/>
    </source>
</evidence>
<dbReference type="RefSeq" id="WP_234800593.1">
    <property type="nucleotide sequence ID" value="NZ_CP015136.1"/>
</dbReference>
<dbReference type="NCBIfam" id="TIGR02604">
    <property type="entry name" value="Piru_Ver_Nterm"/>
    <property type="match status" value="1"/>
</dbReference>
<dbReference type="InterPro" id="IPR013427">
    <property type="entry name" value="Haem-bd_dom_put"/>
</dbReference>
<dbReference type="EMBL" id="CP015136">
    <property type="protein sequence ID" value="AMY12419.1"/>
    <property type="molecule type" value="Genomic_DNA"/>
</dbReference>
<evidence type="ECO:0000256" key="6">
    <source>
        <dbReference type="SAM" id="SignalP"/>
    </source>
</evidence>
<dbReference type="AlphaFoldDB" id="A0A143PXA0"/>
<feature type="chain" id="PRO_5007512116" evidence="6">
    <location>
        <begin position="24"/>
        <end position="918"/>
    </location>
</feature>
<dbReference type="PATRIC" id="fig|1813736.3.peg.5982"/>
<sequence length="918" mass="99318" precursor="true">MMRGARRAAVVAMMLLIAMTTPRGEQVRQGTAPSQPAAKAPQAPLPRLDRTTEIPLALFTVPEGFEVTLWAGADMVRNPTNIDVDRDGRIWVAEGVRYRKHHARQPAGDRIVVLEDTNGDGRADASHTFVQEPALVAPLGVAVIDNRIVVSQPPDLIVYTDVDRNQRFDPAVDRREVLLTGFQGINHDHSLHSVTVGPDGKWLFNSGNMGARFTDRSGRTFTSIGPYRADPIGPWTWPHDAAKWAGTRSDDGHVYVGGFMARMNPDGTQVEIIGHNFRNSYEQSITSLGDVFQSDNDDPPACRVSWVMEYANFGFASNDGQRTWQADRRPWQSVPMAEWRQDDPGSTPAGDIYGGGSPTGTAFYENGALGEAWRGTFFAAEPGRNAIFAYQPVRDGAGFRLERRDFLTSNREERYAGTDFSGGPGTTTAEIATLFRPSDIAVGADGALYVSDWIDPIVGFHEDLDDAVSGAIYRIAPKAFAARTPALDTASIDGLVSALRSPAVNVRAIGFEGLQARGAAVVPAVAALLDDSNVYIRSRALFLLYQLGPEGRAKAGAPDAYADASLRIAAYRAMRRAGEDITPIAARLARDTDAGVRRDVALSMRDRAAELALPILADVARRFDGLDRSYLEALGTGATHKEAALYDLLRREMGTGDPRAWSDAFAWIAWRLHPPTSVDAFARRAAAAALPIDARRRAMDALAFVHTRAAATEMVELAASEGPLKESATWWVLNRTSNDWADHDLLPTLKRRGIFDPDTVRLQSVIVPPRDTAVPVVSLADVTSRTGDPARGKDGFARCMMCHAMGGVGAEVGPALDGWTRGKSLPVIAAAIIDPDAGIAHGYAGTTIRTTDGLTIQGLLIKEGDPLMVRSMGNVTQVIPASRVKARERLTRSLMMDAAQLGMSAQDVADVIAFLKAH</sequence>
<evidence type="ECO:0000256" key="2">
    <source>
        <dbReference type="ARBA" id="ARBA00022723"/>
    </source>
</evidence>
<gene>
    <name evidence="8" type="ORF">LuPra_05694</name>
</gene>
<dbReference type="PROSITE" id="PS51007">
    <property type="entry name" value="CYTC"/>
    <property type="match status" value="1"/>
</dbReference>
<dbReference type="NCBIfam" id="TIGR02603">
    <property type="entry name" value="CxxCH_TIGR02603"/>
    <property type="match status" value="1"/>
</dbReference>
<evidence type="ECO:0000256" key="3">
    <source>
        <dbReference type="ARBA" id="ARBA00023004"/>
    </source>
</evidence>
<organism evidence="8 9">
    <name type="scientific">Luteitalea pratensis</name>
    <dbReference type="NCBI Taxonomy" id="1855912"/>
    <lineage>
        <taxon>Bacteria</taxon>
        <taxon>Pseudomonadati</taxon>
        <taxon>Acidobacteriota</taxon>
        <taxon>Vicinamibacteria</taxon>
        <taxon>Vicinamibacterales</taxon>
        <taxon>Vicinamibacteraceae</taxon>
        <taxon>Luteitalea</taxon>
    </lineage>
</organism>
<evidence type="ECO:0000313" key="8">
    <source>
        <dbReference type="EMBL" id="AMY12419.1"/>
    </source>
</evidence>
<dbReference type="InterPro" id="IPR016024">
    <property type="entry name" value="ARM-type_fold"/>
</dbReference>
<dbReference type="PANTHER" id="PTHR33546">
    <property type="entry name" value="LARGE, MULTIFUNCTIONAL SECRETED PROTEIN-RELATED"/>
    <property type="match status" value="1"/>
</dbReference>
<feature type="signal peptide" evidence="6">
    <location>
        <begin position="1"/>
        <end position="23"/>
    </location>
</feature>
<accession>A0A143PXA0</accession>
<proteinExistence type="predicted"/>
<dbReference type="SUPFAM" id="SSF50952">
    <property type="entry name" value="Soluble quinoprotein glucose dehydrogenase"/>
    <property type="match status" value="1"/>
</dbReference>
<keyword evidence="1 4" id="KW-0349">Heme</keyword>
<keyword evidence="9" id="KW-1185">Reference proteome</keyword>